<dbReference type="Proteomes" id="UP001220324">
    <property type="component" value="Unassembled WGS sequence"/>
</dbReference>
<proteinExistence type="predicted"/>
<evidence type="ECO:0000313" key="3">
    <source>
        <dbReference type="Proteomes" id="UP001220324"/>
    </source>
</evidence>
<keyword evidence="3" id="KW-1185">Reference proteome</keyword>
<evidence type="ECO:0000313" key="2">
    <source>
        <dbReference type="EMBL" id="KAJ5524358.1"/>
    </source>
</evidence>
<comment type="caution">
    <text evidence="2">The sequence shown here is derived from an EMBL/GenBank/DDBJ whole genome shotgun (WGS) entry which is preliminary data.</text>
</comment>
<dbReference type="AlphaFoldDB" id="A0AAD6G995"/>
<name>A0AAD6G995_9EURO</name>
<sequence>MEDAPPIEEMSVPIGDGAINQAIGLPEKIEIDIFSGMDRLEEPEDFDLWLRNTTRLLKSAGLDKLVDIHIPRPEVQNEGSKRWLLYSKLVQHYLSENIADGLLADIASRGKSIKLADEFVDEAKRAFQNPGIYADLDGVASICSIQLSNHKTAQEFVWGFREHFKRLWDLKIGIPPYVAICKLINQLDTMETKFVVASTIADLHRRAETMNLWTDFGQVDFHVVSFNIIQRLEAEMEDHDRPRLRTPLLESVGNKLDFESVDKELQNFKALLDQSAVKVPDVEQPVRELKRFTNADRKHFPKAGVNRAAYAQHLRDTLGELENKDCAYCGQKFHTAAKCFYLNPSSRPKHWRPDPRIWVFMYGVVGEEETTLAKKLIASPTESNKVVTPPERKPRGNQIESNKVVTPPENKPRESLTGKKKVQTATMKKLEESPPQNIKMEPIAVKKLEASPPGNNKVEPITVNKLEESPPGNKQVTVNMPAKNQSGLAEIQTALKPKGATTKEATGGKSSIESLTNCDTDSPFVGSAFDTSNSFTASKCDWLVLKGPGHHICADMTAMTEYYEYGPNDIPFEWTWNARGKRSEAHAVGKGKAKISLLCEDRATIMKLFVDCYYCPDSRFSLLFIEKAEKDLLLKYNEETKALHDKENDMKIVGYTVNEHGLSFLGTLDSTIKEVNLMDMD</sequence>
<organism evidence="2 3">
    <name type="scientific">Penicillium frequentans</name>
    <dbReference type="NCBI Taxonomy" id="3151616"/>
    <lineage>
        <taxon>Eukaryota</taxon>
        <taxon>Fungi</taxon>
        <taxon>Dikarya</taxon>
        <taxon>Ascomycota</taxon>
        <taxon>Pezizomycotina</taxon>
        <taxon>Eurotiomycetes</taxon>
        <taxon>Eurotiomycetidae</taxon>
        <taxon>Eurotiales</taxon>
        <taxon>Aspergillaceae</taxon>
        <taxon>Penicillium</taxon>
    </lineage>
</organism>
<gene>
    <name evidence="2" type="ORF">N7494_011008</name>
</gene>
<dbReference type="EMBL" id="JAQIZZ010000008">
    <property type="protein sequence ID" value="KAJ5524358.1"/>
    <property type="molecule type" value="Genomic_DNA"/>
</dbReference>
<accession>A0AAD6G995</accession>
<feature type="region of interest" description="Disordered" evidence="1">
    <location>
        <begin position="381"/>
        <end position="432"/>
    </location>
</feature>
<protein>
    <submittedName>
        <fullName evidence="2">Uncharacterized protein</fullName>
    </submittedName>
</protein>
<reference evidence="2 3" key="1">
    <citation type="journal article" date="2023" name="IMA Fungus">
        <title>Comparative genomic study of the Penicillium genus elucidates a diverse pangenome and 15 lateral gene transfer events.</title>
        <authorList>
            <person name="Petersen C."/>
            <person name="Sorensen T."/>
            <person name="Nielsen M.R."/>
            <person name="Sondergaard T.E."/>
            <person name="Sorensen J.L."/>
            <person name="Fitzpatrick D.A."/>
            <person name="Frisvad J.C."/>
            <person name="Nielsen K.L."/>
        </authorList>
    </citation>
    <scope>NUCLEOTIDE SEQUENCE [LARGE SCALE GENOMIC DNA]</scope>
    <source>
        <strain evidence="2 3">IBT 35679</strain>
    </source>
</reference>
<evidence type="ECO:0000256" key="1">
    <source>
        <dbReference type="SAM" id="MobiDB-lite"/>
    </source>
</evidence>